<evidence type="ECO:0000313" key="1">
    <source>
        <dbReference type="EMBL" id="AGB62685.1"/>
    </source>
</evidence>
<reference evidence="1" key="1">
    <citation type="submission" date="2013-11" db="EMBL/GenBank/DDBJ databases">
        <title>Discovery of phiAGATE novel phage infecting Bacillus pumilus leads to new insights in phylogeny of subfamily Spounavirinae.</title>
        <authorList>
            <person name="Barylski J."/>
            <person name="Nowicki G."/>
            <person name="Gozdzicka-Jozefiak A."/>
        </authorList>
    </citation>
    <scope>NUCLEOTIDE SEQUENCE [LARGE SCALE GENOMIC DNA]</scope>
</reference>
<dbReference type="RefSeq" id="YP_007349278.1">
    <property type="nucleotide sequence ID" value="NC_020081.2"/>
</dbReference>
<evidence type="ECO:0000313" key="2">
    <source>
        <dbReference type="Proteomes" id="UP000010364"/>
    </source>
</evidence>
<keyword evidence="2" id="KW-1185">Reference proteome</keyword>
<dbReference type="OrthoDB" id="16505at10239"/>
<organism evidence="1 2">
    <name type="scientific">Bacillus phage phiAGATE</name>
    <dbReference type="NCBI Taxonomy" id="1204533"/>
    <lineage>
        <taxon>Viruses</taxon>
        <taxon>Duplodnaviria</taxon>
        <taxon>Heunggongvirae</taxon>
        <taxon>Uroviricota</taxon>
        <taxon>Caudoviricetes</taxon>
        <taxon>Herelleviridae</taxon>
        <taxon>Bastillevirinae</taxon>
        <taxon>Agatevirus</taxon>
        <taxon>Agatevirus agate</taxon>
    </lineage>
</organism>
<proteinExistence type="predicted"/>
<accession>L0LBZ3</accession>
<name>L0LBZ3_9CAUD</name>
<dbReference type="Proteomes" id="UP000010364">
    <property type="component" value="Segment"/>
</dbReference>
<sequence length="158" mass="18418">MKIKSRLTKLTELLPSKKRAKQERAEKERQEEMLSILNSNRIMEDAAPHVDVQGYHTSKTGIHWVEVSNSVILYKFGQIQTENEVILLQSEVNRGTVLVEYYAYHSDNRVTYLYNLANCLLMVIKDKEIIQLIQYSVPKLDFEKFKRAAQAIDKTIED</sequence>
<dbReference type="KEGG" id="vg:14516172"/>
<protein>
    <submittedName>
        <fullName evidence="1">Uncharacterized protein</fullName>
    </submittedName>
</protein>
<dbReference type="GeneID" id="14516172"/>
<dbReference type="EMBL" id="JX238501">
    <property type="protein sequence ID" value="AGB62685.1"/>
    <property type="molecule type" value="Genomic_DNA"/>
</dbReference>